<dbReference type="OrthoDB" id="3786697at2759"/>
<organism evidence="1 2">
    <name type="scientific">Didymella heteroderae</name>
    <dbReference type="NCBI Taxonomy" id="1769908"/>
    <lineage>
        <taxon>Eukaryota</taxon>
        <taxon>Fungi</taxon>
        <taxon>Dikarya</taxon>
        <taxon>Ascomycota</taxon>
        <taxon>Pezizomycotina</taxon>
        <taxon>Dothideomycetes</taxon>
        <taxon>Pleosporomycetidae</taxon>
        <taxon>Pleosporales</taxon>
        <taxon>Pleosporineae</taxon>
        <taxon>Didymellaceae</taxon>
        <taxon>Didymella</taxon>
    </lineage>
</organism>
<accession>A0A9P4WR36</accession>
<dbReference type="EMBL" id="SWKV01000030">
    <property type="protein sequence ID" value="KAF3039487.1"/>
    <property type="molecule type" value="Genomic_DNA"/>
</dbReference>
<comment type="caution">
    <text evidence="1">The sequence shown here is derived from an EMBL/GenBank/DDBJ whole genome shotgun (WGS) entry which is preliminary data.</text>
</comment>
<gene>
    <name evidence="1" type="ORF">E8E12_001877</name>
</gene>
<keyword evidence="2" id="KW-1185">Reference proteome</keyword>
<dbReference type="Proteomes" id="UP000758155">
    <property type="component" value="Unassembled WGS sequence"/>
</dbReference>
<name>A0A9P4WR36_9PLEO</name>
<dbReference type="AlphaFoldDB" id="A0A9P4WR36"/>
<proteinExistence type="predicted"/>
<reference evidence="1" key="1">
    <citation type="submission" date="2019-04" db="EMBL/GenBank/DDBJ databases">
        <title>Sequencing of skin fungus with MAO and IRED activity.</title>
        <authorList>
            <person name="Marsaioli A.J."/>
            <person name="Bonatto J.M.C."/>
            <person name="Reis Junior O."/>
        </authorList>
    </citation>
    <scope>NUCLEOTIDE SEQUENCE</scope>
    <source>
        <strain evidence="1">28M1</strain>
    </source>
</reference>
<evidence type="ECO:0000313" key="1">
    <source>
        <dbReference type="EMBL" id="KAF3039487.1"/>
    </source>
</evidence>
<evidence type="ECO:0000313" key="2">
    <source>
        <dbReference type="Proteomes" id="UP000758155"/>
    </source>
</evidence>
<protein>
    <submittedName>
        <fullName evidence="1">Uncharacterized protein</fullName>
    </submittedName>
</protein>
<sequence>MLRRRGAGASTLFRPTDTRRYGMILDEPLDPSLEEDLPSYAPNPYTPFRHVIDDGTLSGPIDACTLRSRGARQRELRELQRQWNVRRRTHPTASTELPRTECTRYRPLVSEAFDLPPPYAQSDPYPLYKAEAQRPSLVSRMLLCPFVPEGKLLERAATRTDQWAASVKCNVRTSVVEVGRKAKALPKQIEEQRAKRKVKWLEERGVIEVDGARERAVERERTRCSEDAGGYHVNVNST</sequence>